<dbReference type="Gene3D" id="3.40.50.1360">
    <property type="match status" value="1"/>
</dbReference>
<dbReference type="SUPFAM" id="SSF46785">
    <property type="entry name" value="Winged helix' DNA-binding domain"/>
    <property type="match status" value="1"/>
</dbReference>
<keyword evidence="3" id="KW-0804">Transcription</keyword>
<accession>A0A1I1AD99</accession>
<evidence type="ECO:0000313" key="6">
    <source>
        <dbReference type="Proteomes" id="UP000198838"/>
    </source>
</evidence>
<dbReference type="Pfam" id="PF00455">
    <property type="entry name" value="DeoRC"/>
    <property type="match status" value="1"/>
</dbReference>
<dbReference type="SUPFAM" id="SSF100950">
    <property type="entry name" value="NagB/RpiA/CoA transferase-like"/>
    <property type="match status" value="1"/>
</dbReference>
<dbReference type="InterPro" id="IPR018356">
    <property type="entry name" value="Tscrpt_reg_HTH_DeoR_CS"/>
</dbReference>
<organism evidence="5 6">
    <name type="scientific">Acetitomaculum ruminis DSM 5522</name>
    <dbReference type="NCBI Taxonomy" id="1120918"/>
    <lineage>
        <taxon>Bacteria</taxon>
        <taxon>Bacillati</taxon>
        <taxon>Bacillota</taxon>
        <taxon>Clostridia</taxon>
        <taxon>Lachnospirales</taxon>
        <taxon>Lachnospiraceae</taxon>
        <taxon>Acetitomaculum</taxon>
    </lineage>
</organism>
<keyword evidence="2" id="KW-0238">DNA-binding</keyword>
<name>A0A1I1AD99_9FIRM</name>
<dbReference type="EMBL" id="FOJY01000025">
    <property type="protein sequence ID" value="SFB35964.1"/>
    <property type="molecule type" value="Genomic_DNA"/>
</dbReference>
<dbReference type="GO" id="GO:0003700">
    <property type="term" value="F:DNA-binding transcription factor activity"/>
    <property type="evidence" value="ECO:0007669"/>
    <property type="project" value="InterPro"/>
</dbReference>
<dbReference type="Pfam" id="PF08220">
    <property type="entry name" value="HTH_DeoR"/>
    <property type="match status" value="1"/>
</dbReference>
<dbReference type="RefSeq" id="WP_092874528.1">
    <property type="nucleotide sequence ID" value="NZ_FOJY01000025.1"/>
</dbReference>
<dbReference type="InterPro" id="IPR001034">
    <property type="entry name" value="DeoR_HTH"/>
</dbReference>
<gene>
    <name evidence="5" type="ORF">SAMN05216249_12514</name>
</gene>
<evidence type="ECO:0000256" key="3">
    <source>
        <dbReference type="ARBA" id="ARBA00023163"/>
    </source>
</evidence>
<keyword evidence="1" id="KW-0805">Transcription regulation</keyword>
<proteinExistence type="predicted"/>
<dbReference type="PANTHER" id="PTHR30363:SF44">
    <property type="entry name" value="AGA OPERON TRANSCRIPTIONAL REPRESSOR-RELATED"/>
    <property type="match status" value="1"/>
</dbReference>
<dbReference type="InterPro" id="IPR050313">
    <property type="entry name" value="Carb_Metab_HTH_regulators"/>
</dbReference>
<dbReference type="AlphaFoldDB" id="A0A1I1AD99"/>
<dbReference type="InterPro" id="IPR014036">
    <property type="entry name" value="DeoR-like_C"/>
</dbReference>
<sequence>MLAEERKNLIEEKINQTGVVKVSELSKYLKATEATIRRDLEELQLENKLKRTHGGAISINPVNENHMPAQDQIKCLKEKQAIAQKAYEYINDFDTILFDGSSTVLELCKLVAKGDKKGIIVVTNSLGVANVLSNKKDITVITIGGEMRYAINSTVGQFAERVVKDLRVEKTFMGVNGIDASYGYSITFFEEASLKKLMLKNAKETFVLADHTKFGETYLAKVADFNGGVHNLVTDKLVKDFDYEFIKENVNLIVAG</sequence>
<dbReference type="SMART" id="SM00420">
    <property type="entry name" value="HTH_DEOR"/>
    <property type="match status" value="1"/>
</dbReference>
<dbReference type="OrthoDB" id="9797223at2"/>
<evidence type="ECO:0000256" key="1">
    <source>
        <dbReference type="ARBA" id="ARBA00023015"/>
    </source>
</evidence>
<keyword evidence="6" id="KW-1185">Reference proteome</keyword>
<feature type="domain" description="HTH deoR-type" evidence="4">
    <location>
        <begin position="3"/>
        <end position="58"/>
    </location>
</feature>
<dbReference type="PROSITE" id="PS51000">
    <property type="entry name" value="HTH_DEOR_2"/>
    <property type="match status" value="1"/>
</dbReference>
<dbReference type="STRING" id="1120918.SAMN05216249_12514"/>
<dbReference type="InterPro" id="IPR036390">
    <property type="entry name" value="WH_DNA-bd_sf"/>
</dbReference>
<dbReference type="Proteomes" id="UP000198838">
    <property type="component" value="Unassembled WGS sequence"/>
</dbReference>
<evidence type="ECO:0000256" key="2">
    <source>
        <dbReference type="ARBA" id="ARBA00023125"/>
    </source>
</evidence>
<dbReference type="PRINTS" id="PR00037">
    <property type="entry name" value="HTHLACR"/>
</dbReference>
<evidence type="ECO:0000313" key="5">
    <source>
        <dbReference type="EMBL" id="SFB35964.1"/>
    </source>
</evidence>
<dbReference type="PANTHER" id="PTHR30363">
    <property type="entry name" value="HTH-TYPE TRANSCRIPTIONAL REGULATOR SRLR-RELATED"/>
    <property type="match status" value="1"/>
</dbReference>
<dbReference type="GO" id="GO:0003677">
    <property type="term" value="F:DNA binding"/>
    <property type="evidence" value="ECO:0007669"/>
    <property type="project" value="UniProtKB-KW"/>
</dbReference>
<dbReference type="InterPro" id="IPR037171">
    <property type="entry name" value="NagB/RpiA_transferase-like"/>
</dbReference>
<protein>
    <submittedName>
        <fullName evidence="5">Transcriptional regulator, DeoR family</fullName>
    </submittedName>
</protein>
<dbReference type="SMART" id="SM01134">
    <property type="entry name" value="DeoRC"/>
    <property type="match status" value="1"/>
</dbReference>
<dbReference type="PROSITE" id="PS00894">
    <property type="entry name" value="HTH_DEOR_1"/>
    <property type="match status" value="1"/>
</dbReference>
<evidence type="ECO:0000259" key="4">
    <source>
        <dbReference type="PROSITE" id="PS51000"/>
    </source>
</evidence>
<reference evidence="5 6" key="1">
    <citation type="submission" date="2016-10" db="EMBL/GenBank/DDBJ databases">
        <authorList>
            <person name="de Groot N.N."/>
        </authorList>
    </citation>
    <scope>NUCLEOTIDE SEQUENCE [LARGE SCALE GENOMIC DNA]</scope>
    <source>
        <strain evidence="5 6">DSM 5522</strain>
    </source>
</reference>